<name>A0ABZ0UMG8_9RICK</name>
<reference evidence="3 4" key="1">
    <citation type="submission" date="2022-11" db="EMBL/GenBank/DDBJ databases">
        <title>Host association and intracellularity evolved multiple times independently in the Rickettsiales.</title>
        <authorList>
            <person name="Castelli M."/>
            <person name="Nardi T."/>
            <person name="Gammuto L."/>
            <person name="Bellinzona G."/>
            <person name="Sabaneyeva E."/>
            <person name="Potekhin A."/>
            <person name="Serra V."/>
            <person name="Petroni G."/>
            <person name="Sassera D."/>
        </authorList>
    </citation>
    <scope>NUCLEOTIDE SEQUENCE [LARGE SCALE GENOMIC DNA]</scope>
    <source>
        <strain evidence="3 4">NDG2</strain>
    </source>
</reference>
<accession>A0ABZ0UMG8</accession>
<comment type="function">
    <text evidence="2">Functions as a ribosomal silencing factor. Interacts with ribosomal protein uL14 (rplN), blocking formation of intersubunit bridge B8. Prevents association of the 30S and 50S ribosomal subunits and the formation of functional ribosomes, thus repressing translation.</text>
</comment>
<evidence type="ECO:0000256" key="2">
    <source>
        <dbReference type="HAMAP-Rule" id="MF_01477"/>
    </source>
</evidence>
<comment type="subcellular location">
    <subcellularLocation>
        <location evidence="2">Cytoplasm</location>
    </subcellularLocation>
</comment>
<dbReference type="SUPFAM" id="SSF81301">
    <property type="entry name" value="Nucleotidyltransferase"/>
    <property type="match status" value="1"/>
</dbReference>
<evidence type="ECO:0000313" key="3">
    <source>
        <dbReference type="EMBL" id="WPX96707.1"/>
    </source>
</evidence>
<keyword evidence="2" id="KW-0678">Repressor</keyword>
<dbReference type="Proteomes" id="UP001327219">
    <property type="component" value="Chromosome"/>
</dbReference>
<keyword evidence="4" id="KW-1185">Reference proteome</keyword>
<dbReference type="RefSeq" id="WP_323732441.1">
    <property type="nucleotide sequence ID" value="NZ_CP110820.1"/>
</dbReference>
<proteinExistence type="inferred from homology"/>
<organism evidence="3 4">
    <name type="scientific">Candidatus Bandiella euplotis</name>
    <dbReference type="NCBI Taxonomy" id="1664265"/>
    <lineage>
        <taxon>Bacteria</taxon>
        <taxon>Pseudomonadati</taxon>
        <taxon>Pseudomonadota</taxon>
        <taxon>Alphaproteobacteria</taxon>
        <taxon>Rickettsiales</taxon>
        <taxon>Candidatus Midichloriaceae</taxon>
        <taxon>Candidatus Bandiella</taxon>
    </lineage>
</organism>
<dbReference type="InterPro" id="IPR043519">
    <property type="entry name" value="NT_sf"/>
</dbReference>
<protein>
    <recommendedName>
        <fullName evidence="2">Ribosomal silencing factor RsfS</fullName>
    </recommendedName>
</protein>
<dbReference type="PANTHER" id="PTHR21043">
    <property type="entry name" value="IOJAP SUPERFAMILY ORTHOLOG"/>
    <property type="match status" value="1"/>
</dbReference>
<dbReference type="Gene3D" id="3.30.460.10">
    <property type="entry name" value="Beta Polymerase, domain 2"/>
    <property type="match status" value="1"/>
</dbReference>
<dbReference type="HAMAP" id="MF_01477">
    <property type="entry name" value="Iojap_RsfS"/>
    <property type="match status" value="1"/>
</dbReference>
<dbReference type="NCBIfam" id="TIGR00090">
    <property type="entry name" value="rsfS_iojap_ybeB"/>
    <property type="match status" value="1"/>
</dbReference>
<dbReference type="InterPro" id="IPR004394">
    <property type="entry name" value="Iojap/RsfS/C7orf30"/>
</dbReference>
<evidence type="ECO:0000256" key="1">
    <source>
        <dbReference type="ARBA" id="ARBA00010574"/>
    </source>
</evidence>
<comment type="subunit">
    <text evidence="2">Interacts with ribosomal protein uL14 (rplN).</text>
</comment>
<sequence length="122" mass="14006">MKYDSQQAQTDSVVKSLIDRLEELKAEDISVIEFEKNKWLFDKALIATGSSSRHVATLADKLCDLLKEEYSIFTKSEGYQAAEWILIDAGSVIINIFQEETRRKYDLEEIWKKIGSAEKALK</sequence>
<dbReference type="EMBL" id="CP110820">
    <property type="protein sequence ID" value="WPX96707.1"/>
    <property type="molecule type" value="Genomic_DNA"/>
</dbReference>
<dbReference type="Pfam" id="PF02410">
    <property type="entry name" value="RsfS"/>
    <property type="match status" value="1"/>
</dbReference>
<keyword evidence="2" id="KW-0810">Translation regulation</keyword>
<dbReference type="PANTHER" id="PTHR21043:SF0">
    <property type="entry name" value="MITOCHONDRIAL ASSEMBLY OF RIBOSOMAL LARGE SUBUNIT PROTEIN 1"/>
    <property type="match status" value="1"/>
</dbReference>
<keyword evidence="2" id="KW-0963">Cytoplasm</keyword>
<comment type="similarity">
    <text evidence="1 2">Belongs to the Iojap/RsfS family.</text>
</comment>
<evidence type="ECO:0000313" key="4">
    <source>
        <dbReference type="Proteomes" id="UP001327219"/>
    </source>
</evidence>
<gene>
    <name evidence="2" type="primary">rsfS</name>
    <name evidence="3" type="ORF">Bandiella_00829</name>
</gene>